<dbReference type="CDD" id="cd04301">
    <property type="entry name" value="NAT_SF"/>
    <property type="match status" value="1"/>
</dbReference>
<reference evidence="3" key="1">
    <citation type="submission" date="2017-02" db="EMBL/GenBank/DDBJ databases">
        <authorList>
            <person name="Varghese N."/>
            <person name="Submissions S."/>
        </authorList>
    </citation>
    <scope>NUCLEOTIDE SEQUENCE [LARGE SCALE GENOMIC DNA]</scope>
    <source>
        <strain evidence="3">DSM 23966</strain>
    </source>
</reference>
<feature type="domain" description="N-acetyltransferase" evidence="1">
    <location>
        <begin position="3"/>
        <end position="145"/>
    </location>
</feature>
<sequence>MLMTVKIVTDDKGREDAFSVRKKVFVEEQGVPLHLELDEYDQDATHFVVYDSEDNPIGAGRMRGLVNAHGKIERICVLPEHRGKHFGNMIMHTLEEHARKSSMKKLLLNAQAYAVPFYEKLGYVVTSPEFMDADIPHRAMEKSLLDES</sequence>
<dbReference type="GO" id="GO:0004343">
    <property type="term" value="F:glucosamine 6-phosphate N-acetyltransferase activity"/>
    <property type="evidence" value="ECO:0007669"/>
    <property type="project" value="TreeGrafter"/>
</dbReference>
<dbReference type="AlphaFoldDB" id="A0A1T4Y3G3"/>
<evidence type="ECO:0000313" key="2">
    <source>
        <dbReference type="EMBL" id="SKA96286.1"/>
    </source>
</evidence>
<dbReference type="PANTHER" id="PTHR13355:SF11">
    <property type="entry name" value="GLUCOSAMINE 6-PHOSPHATE N-ACETYLTRANSFERASE"/>
    <property type="match status" value="1"/>
</dbReference>
<keyword evidence="2" id="KW-0808">Transferase</keyword>
<dbReference type="Proteomes" id="UP000190042">
    <property type="component" value="Unassembled WGS sequence"/>
</dbReference>
<keyword evidence="3" id="KW-1185">Reference proteome</keyword>
<protein>
    <submittedName>
        <fullName evidence="2">Predicted N-acyltransferase, GNAT family</fullName>
    </submittedName>
</protein>
<name>A0A1T4Y3G3_9BACL</name>
<dbReference type="PROSITE" id="PS51186">
    <property type="entry name" value="GNAT"/>
    <property type="match status" value="1"/>
</dbReference>
<evidence type="ECO:0000313" key="3">
    <source>
        <dbReference type="Proteomes" id="UP000190042"/>
    </source>
</evidence>
<dbReference type="Gene3D" id="3.40.630.30">
    <property type="match status" value="1"/>
</dbReference>
<proteinExistence type="predicted"/>
<dbReference type="InterPro" id="IPR039143">
    <property type="entry name" value="GNPNAT1-like"/>
</dbReference>
<accession>A0A1T4Y3G3</accession>
<dbReference type="PANTHER" id="PTHR13355">
    <property type="entry name" value="GLUCOSAMINE 6-PHOSPHATE N-ACETYLTRANSFERASE"/>
    <property type="match status" value="1"/>
</dbReference>
<dbReference type="Pfam" id="PF13673">
    <property type="entry name" value="Acetyltransf_10"/>
    <property type="match status" value="1"/>
</dbReference>
<gene>
    <name evidence="2" type="ORF">SAMN04244570_1796</name>
</gene>
<organism evidence="2 3">
    <name type="scientific">Sporosarcina newyorkensis</name>
    <dbReference type="NCBI Taxonomy" id="759851"/>
    <lineage>
        <taxon>Bacteria</taxon>
        <taxon>Bacillati</taxon>
        <taxon>Bacillota</taxon>
        <taxon>Bacilli</taxon>
        <taxon>Bacillales</taxon>
        <taxon>Caryophanaceae</taxon>
        <taxon>Sporosarcina</taxon>
    </lineage>
</organism>
<dbReference type="EMBL" id="FUYJ01000002">
    <property type="protein sequence ID" value="SKA96286.1"/>
    <property type="molecule type" value="Genomic_DNA"/>
</dbReference>
<dbReference type="InterPro" id="IPR000182">
    <property type="entry name" value="GNAT_dom"/>
</dbReference>
<keyword evidence="2" id="KW-0012">Acyltransferase</keyword>
<dbReference type="InterPro" id="IPR016181">
    <property type="entry name" value="Acyl_CoA_acyltransferase"/>
</dbReference>
<evidence type="ECO:0000259" key="1">
    <source>
        <dbReference type="PROSITE" id="PS51186"/>
    </source>
</evidence>
<dbReference type="SUPFAM" id="SSF55729">
    <property type="entry name" value="Acyl-CoA N-acyltransferases (Nat)"/>
    <property type="match status" value="1"/>
</dbReference>